<evidence type="ECO:0000256" key="1">
    <source>
        <dbReference type="SAM" id="Phobius"/>
    </source>
</evidence>
<dbReference type="AlphaFoldDB" id="A0AB38FPP6"/>
<protein>
    <submittedName>
        <fullName evidence="2">Uncharacterized protein</fullName>
    </submittedName>
</protein>
<reference evidence="2 3" key="1">
    <citation type="submission" date="2018-06" db="EMBL/GenBank/DDBJ databases">
        <authorList>
            <consortium name="Pathogen Informatics"/>
            <person name="Doyle S."/>
        </authorList>
    </citation>
    <scope>NUCLEOTIDE SEQUENCE [LARGE SCALE GENOMIC DNA]</scope>
    <source>
        <strain evidence="2 3">NCTC13229</strain>
    </source>
</reference>
<keyword evidence="1" id="KW-1133">Transmembrane helix</keyword>
<keyword evidence="1" id="KW-0812">Transmembrane</keyword>
<sequence length="110" mass="11922">MFSRTPAQRAVDTALKNGALPPGAPTQVWGPLLADKRATLARMRTITLTLAATIWFMLTIATIISAAEGSATFTTYLRSAVSMITIAALPLAFHYHLRKVDQLASQLRPL</sequence>
<dbReference type="EMBL" id="UAUI01000028">
    <property type="protein sequence ID" value="SPZ43263.1"/>
    <property type="molecule type" value="Genomic_DNA"/>
</dbReference>
<organism evidence="2 3">
    <name type="scientific">Rhodococcus wratislaviensis</name>
    <name type="common">Tsukamurella wratislaviensis</name>
    <dbReference type="NCBI Taxonomy" id="44752"/>
    <lineage>
        <taxon>Bacteria</taxon>
        <taxon>Bacillati</taxon>
        <taxon>Actinomycetota</taxon>
        <taxon>Actinomycetes</taxon>
        <taxon>Mycobacteriales</taxon>
        <taxon>Nocardiaceae</taxon>
        <taxon>Rhodococcus</taxon>
    </lineage>
</organism>
<feature type="transmembrane region" description="Helical" evidence="1">
    <location>
        <begin position="46"/>
        <end position="67"/>
    </location>
</feature>
<gene>
    <name evidence="2" type="ORF">NCTC13229_06798</name>
</gene>
<dbReference type="Proteomes" id="UP000251211">
    <property type="component" value="Unassembled WGS sequence"/>
</dbReference>
<keyword evidence="1" id="KW-0472">Membrane</keyword>
<evidence type="ECO:0000313" key="3">
    <source>
        <dbReference type="Proteomes" id="UP000251211"/>
    </source>
</evidence>
<proteinExistence type="predicted"/>
<feature type="transmembrane region" description="Helical" evidence="1">
    <location>
        <begin position="73"/>
        <end position="93"/>
    </location>
</feature>
<name>A0AB38FPP6_RHOWR</name>
<dbReference type="RefSeq" id="WP_112302338.1">
    <property type="nucleotide sequence ID" value="NZ_QTTP01000001.1"/>
</dbReference>
<accession>A0AB38FPP6</accession>
<comment type="caution">
    <text evidence="2">The sequence shown here is derived from an EMBL/GenBank/DDBJ whole genome shotgun (WGS) entry which is preliminary data.</text>
</comment>
<evidence type="ECO:0000313" key="2">
    <source>
        <dbReference type="EMBL" id="SPZ43263.1"/>
    </source>
</evidence>